<keyword evidence="1" id="KW-0472">Membrane</keyword>
<dbReference type="PANTHER" id="PTHR33252">
    <property type="entry name" value="THIRD ORF IN TRANSPOSON ISC1160"/>
    <property type="match status" value="1"/>
</dbReference>
<comment type="caution">
    <text evidence="2">The sequence shown here is derived from an EMBL/GenBank/DDBJ whole genome shotgun (WGS) entry which is preliminary data.</text>
</comment>
<protein>
    <submittedName>
        <fullName evidence="2">Transposase IS4 family protein</fullName>
    </submittedName>
</protein>
<evidence type="ECO:0000256" key="1">
    <source>
        <dbReference type="SAM" id="Phobius"/>
    </source>
</evidence>
<name>T1BQK8_9ZZZZ</name>
<sequence length="119" mass="13984">MVSIYGHSRKGWILYVFATNMDIPAKNILKLYRKRWGIETGYRMIRKFLAKTTSKRHNIRLLYFYLAILLYNTWVLMNIVSRVKIIADNMRVFIASKLIGTNPFVTNLVQSNRHPGGDF</sequence>
<organism evidence="2">
    <name type="scientific">mine drainage metagenome</name>
    <dbReference type="NCBI Taxonomy" id="410659"/>
    <lineage>
        <taxon>unclassified sequences</taxon>
        <taxon>metagenomes</taxon>
        <taxon>ecological metagenomes</taxon>
    </lineage>
</organism>
<dbReference type="InterPro" id="IPR012337">
    <property type="entry name" value="RNaseH-like_sf"/>
</dbReference>
<dbReference type="AlphaFoldDB" id="T1BQK8"/>
<keyword evidence="1" id="KW-0812">Transmembrane</keyword>
<gene>
    <name evidence="2" type="ORF">B1B_02304</name>
</gene>
<reference evidence="2" key="2">
    <citation type="journal article" date="2014" name="ISME J.">
        <title>Microbial stratification in low pH oxic and suboxic macroscopic growths along an acid mine drainage.</title>
        <authorList>
            <person name="Mendez-Garcia C."/>
            <person name="Mesa V."/>
            <person name="Sprenger R.R."/>
            <person name="Richter M."/>
            <person name="Diez M.S."/>
            <person name="Solano J."/>
            <person name="Bargiela R."/>
            <person name="Golyshina O.V."/>
            <person name="Manteca A."/>
            <person name="Ramos J.L."/>
            <person name="Gallego J.R."/>
            <person name="Llorente I."/>
            <person name="Martins Dos Santos V.A."/>
            <person name="Jensen O.N."/>
            <person name="Pelaez A.I."/>
            <person name="Sanchez J."/>
            <person name="Ferrer M."/>
        </authorList>
    </citation>
    <scope>NUCLEOTIDE SEQUENCE</scope>
</reference>
<reference evidence="2" key="1">
    <citation type="submission" date="2013-08" db="EMBL/GenBank/DDBJ databases">
        <authorList>
            <person name="Mendez C."/>
            <person name="Richter M."/>
            <person name="Ferrer M."/>
            <person name="Sanchez J."/>
        </authorList>
    </citation>
    <scope>NUCLEOTIDE SEQUENCE</scope>
</reference>
<dbReference type="PANTHER" id="PTHR33252:SF2">
    <property type="entry name" value="TRANSPOSASE IS4-LIKE DOMAIN-CONTAINING PROTEIN"/>
    <property type="match status" value="1"/>
</dbReference>
<keyword evidence="1" id="KW-1133">Transmembrane helix</keyword>
<dbReference type="SUPFAM" id="SSF53098">
    <property type="entry name" value="Ribonuclease H-like"/>
    <property type="match status" value="1"/>
</dbReference>
<dbReference type="EMBL" id="AUZY01001360">
    <property type="protein sequence ID" value="EQD75111.1"/>
    <property type="molecule type" value="Genomic_DNA"/>
</dbReference>
<proteinExistence type="predicted"/>
<accession>T1BQK8</accession>
<feature type="transmembrane region" description="Helical" evidence="1">
    <location>
        <begin position="61"/>
        <end position="80"/>
    </location>
</feature>
<evidence type="ECO:0000313" key="2">
    <source>
        <dbReference type="EMBL" id="EQD75111.1"/>
    </source>
</evidence>